<feature type="transmembrane region" description="Helical" evidence="1">
    <location>
        <begin position="12"/>
        <end position="36"/>
    </location>
</feature>
<name>A0A9N9B6L6_9GLOM</name>
<keyword evidence="1" id="KW-1133">Transmembrane helix</keyword>
<comment type="caution">
    <text evidence="2">The sequence shown here is derived from an EMBL/GenBank/DDBJ whole genome shotgun (WGS) entry which is preliminary data.</text>
</comment>
<gene>
    <name evidence="2" type="ORF">FCALED_LOCUS6414</name>
</gene>
<feature type="transmembrane region" description="Helical" evidence="1">
    <location>
        <begin position="187"/>
        <end position="213"/>
    </location>
</feature>
<reference evidence="2" key="1">
    <citation type="submission" date="2021-06" db="EMBL/GenBank/DDBJ databases">
        <authorList>
            <person name="Kallberg Y."/>
            <person name="Tangrot J."/>
            <person name="Rosling A."/>
        </authorList>
    </citation>
    <scope>NUCLEOTIDE SEQUENCE</scope>
    <source>
        <strain evidence="2">UK204</strain>
    </source>
</reference>
<evidence type="ECO:0000313" key="3">
    <source>
        <dbReference type="Proteomes" id="UP000789570"/>
    </source>
</evidence>
<evidence type="ECO:0000313" key="2">
    <source>
        <dbReference type="EMBL" id="CAG8557179.1"/>
    </source>
</evidence>
<feature type="transmembrane region" description="Helical" evidence="1">
    <location>
        <begin position="144"/>
        <end position="167"/>
    </location>
</feature>
<proteinExistence type="predicted"/>
<keyword evidence="1" id="KW-0472">Membrane</keyword>
<dbReference type="InterPro" id="IPR040410">
    <property type="entry name" value="UPF0658_Golgi"/>
</dbReference>
<keyword evidence="3" id="KW-1185">Reference proteome</keyword>
<dbReference type="GO" id="GO:0005794">
    <property type="term" value="C:Golgi apparatus"/>
    <property type="evidence" value="ECO:0007669"/>
    <property type="project" value="TreeGrafter"/>
</dbReference>
<organism evidence="2 3">
    <name type="scientific">Funneliformis caledonium</name>
    <dbReference type="NCBI Taxonomy" id="1117310"/>
    <lineage>
        <taxon>Eukaryota</taxon>
        <taxon>Fungi</taxon>
        <taxon>Fungi incertae sedis</taxon>
        <taxon>Mucoromycota</taxon>
        <taxon>Glomeromycotina</taxon>
        <taxon>Glomeromycetes</taxon>
        <taxon>Glomerales</taxon>
        <taxon>Glomeraceae</taxon>
        <taxon>Funneliformis</taxon>
    </lineage>
</organism>
<dbReference type="AlphaFoldDB" id="A0A9N9B6L6"/>
<feature type="transmembrane region" description="Helical" evidence="1">
    <location>
        <begin position="263"/>
        <end position="282"/>
    </location>
</feature>
<dbReference type="Proteomes" id="UP000789570">
    <property type="component" value="Unassembled WGS sequence"/>
</dbReference>
<dbReference type="PANTHER" id="PTHR34391:SF1">
    <property type="entry name" value="UPF0658 GOLGI APPARATUS MEMBRANE PROTEIN C1952.10C-RELATED"/>
    <property type="match status" value="1"/>
</dbReference>
<feature type="transmembrane region" description="Helical" evidence="1">
    <location>
        <begin position="56"/>
        <end position="78"/>
    </location>
</feature>
<dbReference type="PANTHER" id="PTHR34391">
    <property type="entry name" value="UPF0658 GOLGI APPARATUS MEMBRANE PROTEIN C1952.10C-RELATED"/>
    <property type="match status" value="1"/>
</dbReference>
<keyword evidence="1" id="KW-0812">Transmembrane</keyword>
<accession>A0A9N9B6L6</accession>
<sequence>MVKFKISLWGKLMLASIVIYCISLTLLETLVIMFHLDFVSKFILTQNGDGISESDLIYHAIFIASLVFQVILCLDALIQKNSIQLKALLAFNIFSLAYAALQIQQHITLEEEGTSQAIFSPDDITKFPTPEFTKQYYIKKMRPIEYIIAGLVLGYSMILGLFSYKLMSEFGWENYKIYSGDLQVRNALLSLTLLQALIKLDVFLILSYALQLIPSKSIGYSDSKFETVSIFIGGFIILFMAWMVKILIPRTDGIDPYKFTRKLLFFTLSTTFVFISITIYYATICFKNMNRGVYVYTGYQSSVGPQDEGNRTSKRFSKISEVSEARKSIIILD</sequence>
<evidence type="ECO:0000256" key="1">
    <source>
        <dbReference type="SAM" id="Phobius"/>
    </source>
</evidence>
<feature type="transmembrane region" description="Helical" evidence="1">
    <location>
        <begin position="225"/>
        <end position="243"/>
    </location>
</feature>
<dbReference type="EMBL" id="CAJVPQ010001528">
    <property type="protein sequence ID" value="CAG8557179.1"/>
    <property type="molecule type" value="Genomic_DNA"/>
</dbReference>
<dbReference type="OrthoDB" id="2448307at2759"/>
<protein>
    <submittedName>
        <fullName evidence="2">8212_t:CDS:1</fullName>
    </submittedName>
</protein>